<evidence type="ECO:0000256" key="7">
    <source>
        <dbReference type="SAM" id="MobiDB-lite"/>
    </source>
</evidence>
<name>A0A6J2USP7_CHACN</name>
<feature type="domain" description="NACHT" evidence="8">
    <location>
        <begin position="227"/>
        <end position="360"/>
    </location>
</feature>
<dbReference type="InterPro" id="IPR006553">
    <property type="entry name" value="Leu-rich_rpt_Cys-con_subtyp"/>
</dbReference>
<dbReference type="RefSeq" id="XP_030623495.1">
    <property type="nucleotide sequence ID" value="XM_030767635.1"/>
</dbReference>
<keyword evidence="9" id="KW-1185">Reference proteome</keyword>
<dbReference type="Gene3D" id="3.40.50.300">
    <property type="entry name" value="P-loop containing nucleotide triphosphate hydrolases"/>
    <property type="match status" value="1"/>
</dbReference>
<dbReference type="PROSITE" id="PS50837">
    <property type="entry name" value="NACHT"/>
    <property type="match status" value="1"/>
</dbReference>
<evidence type="ECO:0000313" key="9">
    <source>
        <dbReference type="Proteomes" id="UP000504632"/>
    </source>
</evidence>
<evidence type="ECO:0000313" key="10">
    <source>
        <dbReference type="RefSeq" id="XP_030623495.1"/>
    </source>
</evidence>
<dbReference type="SMART" id="SM00367">
    <property type="entry name" value="LRR_CC"/>
    <property type="match status" value="5"/>
</dbReference>
<dbReference type="InterPro" id="IPR007111">
    <property type="entry name" value="NACHT_NTPase"/>
</dbReference>
<protein>
    <submittedName>
        <fullName evidence="10">NACHT, LRR and PYD domains-containing protein 3-like</fullName>
    </submittedName>
</protein>
<feature type="compositionally biased region" description="Polar residues" evidence="7">
    <location>
        <begin position="60"/>
        <end position="74"/>
    </location>
</feature>
<dbReference type="PANTHER" id="PTHR24106">
    <property type="entry name" value="NACHT, LRR AND CARD DOMAINS-CONTAINING"/>
    <property type="match status" value="1"/>
</dbReference>
<keyword evidence="5" id="KW-0547">Nucleotide-binding</keyword>
<dbReference type="InParanoid" id="A0A6J2USP7"/>
<evidence type="ECO:0000256" key="2">
    <source>
        <dbReference type="ARBA" id="ARBA00022490"/>
    </source>
</evidence>
<feature type="compositionally biased region" description="Basic and acidic residues" evidence="7">
    <location>
        <begin position="75"/>
        <end position="84"/>
    </location>
</feature>
<dbReference type="Proteomes" id="UP000504632">
    <property type="component" value="Chromosome 3"/>
</dbReference>
<dbReference type="InterPro" id="IPR029495">
    <property type="entry name" value="NACHT-assoc"/>
</dbReference>
<feature type="region of interest" description="Disordered" evidence="7">
    <location>
        <begin position="23"/>
        <end position="128"/>
    </location>
</feature>
<accession>A0A6J2USP7</accession>
<dbReference type="Pfam" id="PF17776">
    <property type="entry name" value="NLRC4_HD2"/>
    <property type="match status" value="1"/>
</dbReference>
<reference evidence="10" key="1">
    <citation type="submission" date="2025-08" db="UniProtKB">
        <authorList>
            <consortium name="RefSeq"/>
        </authorList>
    </citation>
    <scope>IDENTIFICATION</scope>
</reference>
<dbReference type="Pfam" id="PF13516">
    <property type="entry name" value="LRR_6"/>
    <property type="match status" value="6"/>
</dbReference>
<dbReference type="Gene3D" id="3.80.10.10">
    <property type="entry name" value="Ribonuclease Inhibitor"/>
    <property type="match status" value="2"/>
</dbReference>
<evidence type="ECO:0000256" key="1">
    <source>
        <dbReference type="ARBA" id="ARBA00004496"/>
    </source>
</evidence>
<dbReference type="GeneID" id="115806771"/>
<dbReference type="Pfam" id="PF05729">
    <property type="entry name" value="NACHT"/>
    <property type="match status" value="1"/>
</dbReference>
<dbReference type="AlphaFoldDB" id="A0A6J2USP7"/>
<dbReference type="GO" id="GO:0005524">
    <property type="term" value="F:ATP binding"/>
    <property type="evidence" value="ECO:0007669"/>
    <property type="project" value="UniProtKB-KW"/>
</dbReference>
<keyword evidence="6" id="KW-0067">ATP-binding</keyword>
<dbReference type="InterPro" id="IPR027417">
    <property type="entry name" value="P-loop_NTPase"/>
</dbReference>
<sequence length="1082" mass="121537">MDRDDPLDFLSDTSESEFREILTGFKQLQDQNNDSPMDHPAELKEETTPPGHSEVEQQRSDSPVPSCLSMSSDMSMEHPPELKEGTVSPGHSEVEQQRSDSPVPSCLSMSSDMSMEHPPELKEGTVSPGHRYESAFPKEEEDISEEFKSCLKTKYRRLYEGIPKQGCPSLLSEVYTELYIIQGGDEVSHQHEIGQNETASERAVTKDTLVKYNDIFKPLSGQDKTIRIVLTTGVAGIGKTVSVQKFVQDWTEGMANQHIHFIFHFPFRELNLMKDQKYSLVELLHCYFAETKRLKSFRKEYEVLFIFDGLDECQLPLDFQNNFRVSDVTKPTSVDVLLTNLISGNLLPSALIWITSRPAAASQIPPKYIDQITEIRGFNDSQKETYFRKRIGNEDLASRIISHLKFSRSLYIMCHIPFFCWISATVLEQMFAEEGEGEVPKTLTEMYTHFLLTQTNVREEKYGERTEPNKDFIFRLGRLAFQQLVNGNQIFYEEDLRECGIDVRQASVYSGLCTQLFREVIGLQQKKVFSFVHLSIQEHLAALYAHMSFVNNNTNVLHQVTKLESPIKGTAMVELHKSAVDRALQSKNGHLDLFLRFLLGLSLESSQTLLQSLLRQTGSSSLSKEKTIKYIKKRIEETSCPEKCINLFHCLNELNDHTLVEEIKCFMSTGYLAKNLSVSQWSAVAFVLLTSEVELGMFDLKKYTDSVSDASYVTLLLLRLLPVVRASSAAKLRYCSITKEGYEALASVLNSTFSNLRELDLGDNEYLLDSGIKSLYAGLESPHCKLEKLMLNNCHLTEKSCSALSAVLGLDSSCLTELDLSENNLLDPGVTLICAGLRSPQCKLKILRLRCCNMTEKSCEALASSFCSDYTCLKELNLNDNNLLDSGVKLLSAGLENHRCKLEKLKLRNSGLTVKGCETLAIVLNSACSQLKELDLSGNDLQDSGVEELSAGLASPHCKLETLRLRSCNFTERSCTHLVSALTSFSSRLKELNLSGNELRDPGVRTLCAGLESPHCHLKTLGLENCGITEEGCIALATALRSNPSHLRELTLKEKHLGYLGKKNLSALLEDPNNKLEKLRFD</sequence>
<dbReference type="InterPro" id="IPR001611">
    <property type="entry name" value="Leu-rich_rpt"/>
</dbReference>
<dbReference type="OrthoDB" id="120976at2759"/>
<dbReference type="InterPro" id="IPR041267">
    <property type="entry name" value="NLRP_HD2"/>
</dbReference>
<dbReference type="FunFam" id="3.40.50.300:FF:000210">
    <property type="entry name" value="Si:dkey-16p6.1"/>
    <property type="match status" value="1"/>
</dbReference>
<dbReference type="GO" id="GO:0005737">
    <property type="term" value="C:cytoplasm"/>
    <property type="evidence" value="ECO:0007669"/>
    <property type="project" value="UniProtKB-SubCell"/>
</dbReference>
<dbReference type="InterPro" id="IPR041075">
    <property type="entry name" value="NOD1/2_WH"/>
</dbReference>
<evidence type="ECO:0000256" key="5">
    <source>
        <dbReference type="ARBA" id="ARBA00022741"/>
    </source>
</evidence>
<evidence type="ECO:0000256" key="4">
    <source>
        <dbReference type="ARBA" id="ARBA00022737"/>
    </source>
</evidence>
<feature type="compositionally biased region" description="Basic and acidic residues" evidence="7">
    <location>
        <begin position="114"/>
        <end position="123"/>
    </location>
</feature>
<feature type="compositionally biased region" description="Basic and acidic residues" evidence="7">
    <location>
        <begin position="36"/>
        <end position="59"/>
    </location>
</feature>
<dbReference type="SMART" id="SM00368">
    <property type="entry name" value="LRR_RI"/>
    <property type="match status" value="11"/>
</dbReference>
<dbReference type="InterPro" id="IPR032675">
    <property type="entry name" value="LRR_dom_sf"/>
</dbReference>
<feature type="compositionally biased region" description="Polar residues" evidence="7">
    <location>
        <begin position="26"/>
        <end position="35"/>
    </location>
</feature>
<evidence type="ECO:0000256" key="3">
    <source>
        <dbReference type="ARBA" id="ARBA00022614"/>
    </source>
</evidence>
<dbReference type="Pfam" id="PF14484">
    <property type="entry name" value="FISNA"/>
    <property type="match status" value="1"/>
</dbReference>
<dbReference type="Pfam" id="PF17779">
    <property type="entry name" value="WHD_NOD2"/>
    <property type="match status" value="1"/>
</dbReference>
<feature type="compositionally biased region" description="Polar residues" evidence="7">
    <location>
        <begin position="99"/>
        <end position="113"/>
    </location>
</feature>
<dbReference type="InterPro" id="IPR051261">
    <property type="entry name" value="NLR"/>
</dbReference>
<dbReference type="SMART" id="SM01288">
    <property type="entry name" value="FISNA"/>
    <property type="match status" value="1"/>
</dbReference>
<evidence type="ECO:0000256" key="6">
    <source>
        <dbReference type="ARBA" id="ARBA00022840"/>
    </source>
</evidence>
<proteinExistence type="predicted"/>
<keyword evidence="4" id="KW-0677">Repeat</keyword>
<keyword evidence="2" id="KW-0963">Cytoplasm</keyword>
<gene>
    <name evidence="10" type="primary">LOC115806771</name>
</gene>
<dbReference type="SUPFAM" id="SSF52540">
    <property type="entry name" value="P-loop containing nucleoside triphosphate hydrolases"/>
    <property type="match status" value="1"/>
</dbReference>
<comment type="subcellular location">
    <subcellularLocation>
        <location evidence="1">Cytoplasm</location>
    </subcellularLocation>
</comment>
<dbReference type="PROSITE" id="PS51450">
    <property type="entry name" value="LRR"/>
    <property type="match status" value="1"/>
</dbReference>
<dbReference type="SUPFAM" id="SSF52047">
    <property type="entry name" value="RNI-like"/>
    <property type="match status" value="1"/>
</dbReference>
<evidence type="ECO:0000259" key="8">
    <source>
        <dbReference type="PROSITE" id="PS50837"/>
    </source>
</evidence>
<keyword evidence="3" id="KW-0433">Leucine-rich repeat</keyword>
<organism evidence="9 10">
    <name type="scientific">Chanos chanos</name>
    <name type="common">Milkfish</name>
    <name type="synonym">Mugil chanos</name>
    <dbReference type="NCBI Taxonomy" id="29144"/>
    <lineage>
        <taxon>Eukaryota</taxon>
        <taxon>Metazoa</taxon>
        <taxon>Chordata</taxon>
        <taxon>Craniata</taxon>
        <taxon>Vertebrata</taxon>
        <taxon>Euteleostomi</taxon>
        <taxon>Actinopterygii</taxon>
        <taxon>Neopterygii</taxon>
        <taxon>Teleostei</taxon>
        <taxon>Ostariophysi</taxon>
        <taxon>Gonorynchiformes</taxon>
        <taxon>Chanidae</taxon>
        <taxon>Chanos</taxon>
    </lineage>
</organism>